<dbReference type="InterPro" id="IPR002893">
    <property type="entry name" value="Znf_MYND"/>
</dbReference>
<keyword evidence="7" id="KW-1185">Reference proteome</keyword>
<dbReference type="PROSITE" id="PS50865">
    <property type="entry name" value="ZF_MYND_2"/>
    <property type="match status" value="1"/>
</dbReference>
<dbReference type="Gene3D" id="6.10.140.2220">
    <property type="match status" value="1"/>
</dbReference>
<keyword evidence="1" id="KW-0479">Metal-binding</keyword>
<protein>
    <recommendedName>
        <fullName evidence="5">MYND-type domain-containing protein</fullName>
    </recommendedName>
</protein>
<dbReference type="Pfam" id="PF01753">
    <property type="entry name" value="zf-MYND"/>
    <property type="match status" value="1"/>
</dbReference>
<comment type="caution">
    <text evidence="6">The sequence shown here is derived from an EMBL/GenBank/DDBJ whole genome shotgun (WGS) entry which is preliminary data.</text>
</comment>
<gene>
    <name evidence="6" type="ORF">K460DRAFT_392640</name>
</gene>
<dbReference type="OrthoDB" id="3700112at2759"/>
<reference evidence="6" key="1">
    <citation type="submission" date="2020-01" db="EMBL/GenBank/DDBJ databases">
        <authorList>
            <consortium name="DOE Joint Genome Institute"/>
            <person name="Haridas S."/>
            <person name="Albert R."/>
            <person name="Binder M."/>
            <person name="Bloem J."/>
            <person name="Labutti K."/>
            <person name="Salamov A."/>
            <person name="Andreopoulos B."/>
            <person name="Baker S.E."/>
            <person name="Barry K."/>
            <person name="Bills G."/>
            <person name="Bluhm B.H."/>
            <person name="Cannon C."/>
            <person name="Castanera R."/>
            <person name="Culley D.E."/>
            <person name="Daum C."/>
            <person name="Ezra D."/>
            <person name="Gonzalez J.B."/>
            <person name="Henrissat B."/>
            <person name="Kuo A."/>
            <person name="Liang C."/>
            <person name="Lipzen A."/>
            <person name="Lutzoni F."/>
            <person name="Magnuson J."/>
            <person name="Mondo S."/>
            <person name="Nolan M."/>
            <person name="Ohm R."/>
            <person name="Pangilinan J."/>
            <person name="Park H.-J."/>
            <person name="Ramirez L."/>
            <person name="Alfaro M."/>
            <person name="Sun H."/>
            <person name="Tritt A."/>
            <person name="Yoshinaga Y."/>
            <person name="Zwiers L.-H."/>
            <person name="Turgeon B.G."/>
            <person name="Goodwin S.B."/>
            <person name="Spatafora J.W."/>
            <person name="Crous P.W."/>
            <person name="Grigoriev I.V."/>
        </authorList>
    </citation>
    <scope>NUCLEOTIDE SEQUENCE</scope>
    <source>
        <strain evidence="6">CBS 394.84</strain>
    </source>
</reference>
<proteinExistence type="predicted"/>
<dbReference type="EMBL" id="ML976615">
    <property type="protein sequence ID" value="KAF1847229.1"/>
    <property type="molecule type" value="Genomic_DNA"/>
</dbReference>
<keyword evidence="3" id="KW-0862">Zinc</keyword>
<name>A0A9P4GKQ5_9PLEO</name>
<sequence>MTEVIGCNTRDTPLQRCSGCDKLWYCSKACQTRHWTIVHKYYCKGRRGPNANTSNKDWPEQQMPARVYPHNTHLSINLKAMVVENHIARSDGSGSGKDILLNQDEATTYKLLIESFRVWDETKRYSLGLIEDPRMSYYNASVKHCTGYLFEGLMKHIENAEKMPEILPVWWDQKKRGDCVKTAREMYHWDDLNAGVPAEVNEWNRYGGPCLRLPLRLLGMRIEGMSQFEAVLMGYLQVSGAGTPNQLFHAMSMV</sequence>
<evidence type="ECO:0000256" key="3">
    <source>
        <dbReference type="ARBA" id="ARBA00022833"/>
    </source>
</evidence>
<dbReference type="SUPFAM" id="SSF144232">
    <property type="entry name" value="HIT/MYND zinc finger-like"/>
    <property type="match status" value="1"/>
</dbReference>
<dbReference type="GeneID" id="63853148"/>
<dbReference type="GO" id="GO:0008270">
    <property type="term" value="F:zinc ion binding"/>
    <property type="evidence" value="ECO:0007669"/>
    <property type="project" value="UniProtKB-KW"/>
</dbReference>
<keyword evidence="2 4" id="KW-0863">Zinc-finger</keyword>
<evidence type="ECO:0000256" key="1">
    <source>
        <dbReference type="ARBA" id="ARBA00022723"/>
    </source>
</evidence>
<evidence type="ECO:0000313" key="6">
    <source>
        <dbReference type="EMBL" id="KAF1847229.1"/>
    </source>
</evidence>
<evidence type="ECO:0000313" key="7">
    <source>
        <dbReference type="Proteomes" id="UP000800039"/>
    </source>
</evidence>
<accession>A0A9P4GKQ5</accession>
<evidence type="ECO:0000256" key="2">
    <source>
        <dbReference type="ARBA" id="ARBA00022771"/>
    </source>
</evidence>
<dbReference type="AlphaFoldDB" id="A0A9P4GKQ5"/>
<feature type="domain" description="MYND-type" evidence="5">
    <location>
        <begin position="4"/>
        <end position="43"/>
    </location>
</feature>
<evidence type="ECO:0000259" key="5">
    <source>
        <dbReference type="PROSITE" id="PS50865"/>
    </source>
</evidence>
<evidence type="ECO:0000256" key="4">
    <source>
        <dbReference type="PROSITE-ProRule" id="PRU00134"/>
    </source>
</evidence>
<dbReference type="Proteomes" id="UP000800039">
    <property type="component" value="Unassembled WGS sequence"/>
</dbReference>
<dbReference type="RefSeq" id="XP_040789792.1">
    <property type="nucleotide sequence ID" value="XM_040935897.1"/>
</dbReference>
<organism evidence="6 7">
    <name type="scientific">Cucurbitaria berberidis CBS 394.84</name>
    <dbReference type="NCBI Taxonomy" id="1168544"/>
    <lineage>
        <taxon>Eukaryota</taxon>
        <taxon>Fungi</taxon>
        <taxon>Dikarya</taxon>
        <taxon>Ascomycota</taxon>
        <taxon>Pezizomycotina</taxon>
        <taxon>Dothideomycetes</taxon>
        <taxon>Pleosporomycetidae</taxon>
        <taxon>Pleosporales</taxon>
        <taxon>Pleosporineae</taxon>
        <taxon>Cucurbitariaceae</taxon>
        <taxon>Cucurbitaria</taxon>
    </lineage>
</organism>